<dbReference type="InterPro" id="IPR022128">
    <property type="entry name" value="FhaA_N"/>
</dbReference>
<feature type="domain" description="FHA" evidence="3">
    <location>
        <begin position="204"/>
        <end position="253"/>
    </location>
</feature>
<sequence>MGVLQRFERRLEGMVGFAFARIFKGKVHPAEIAKALQREADEQRSVLGEGRVLAPNVYDVRLGRTDYENLAEWSEQLAAQLADMVSEHIDDEGWQVFGEVQVRLERDDELPTGVFEVSSHVADPARPGTRGDAPPSSPLAPPPAPPMTGSGAVPPLPPLRGRIPTDTGRQHPSVVGRAGSKPGVTHVLVVDGPGTRHELTTGRNVIGRGTEADIRLPDTGVSRKHVDVVLDSGTAFAEDLGSTNGTLVNGRKITRQALADGDVIRIGHSVLVYRQDGT</sequence>
<dbReference type="Proteomes" id="UP000198857">
    <property type="component" value="Unassembled WGS sequence"/>
</dbReference>
<organism evidence="4 5">
    <name type="scientific">Geodermatophilus dictyosporus</name>
    <dbReference type="NCBI Taxonomy" id="1523247"/>
    <lineage>
        <taxon>Bacteria</taxon>
        <taxon>Bacillati</taxon>
        <taxon>Actinomycetota</taxon>
        <taxon>Actinomycetes</taxon>
        <taxon>Geodermatophilales</taxon>
        <taxon>Geodermatophilaceae</taxon>
        <taxon>Geodermatophilus</taxon>
    </lineage>
</organism>
<gene>
    <name evidence="4" type="ORF">SAMN05660464_3909</name>
</gene>
<proteinExistence type="predicted"/>
<keyword evidence="1" id="KW-0597">Phosphoprotein</keyword>
<dbReference type="OrthoDB" id="151099at2"/>
<feature type="compositionally biased region" description="Pro residues" evidence="2">
    <location>
        <begin position="135"/>
        <end position="146"/>
    </location>
</feature>
<evidence type="ECO:0000313" key="5">
    <source>
        <dbReference type="Proteomes" id="UP000198857"/>
    </source>
</evidence>
<dbReference type="InterPro" id="IPR050923">
    <property type="entry name" value="Cell_Proc_Reg/RNA_Proc"/>
</dbReference>
<evidence type="ECO:0000313" key="4">
    <source>
        <dbReference type="EMBL" id="SFP68226.1"/>
    </source>
</evidence>
<dbReference type="InterPro" id="IPR042287">
    <property type="entry name" value="FhaA_N_sf"/>
</dbReference>
<dbReference type="Pfam" id="PF12401">
    <property type="entry name" value="FhaA_N"/>
    <property type="match status" value="1"/>
</dbReference>
<dbReference type="AlphaFoldDB" id="A0A1I5SD35"/>
<accession>A0A1I5SD35</accession>
<dbReference type="PANTHER" id="PTHR23308">
    <property type="entry name" value="NUCLEAR INHIBITOR OF PROTEIN PHOSPHATASE-1"/>
    <property type="match status" value="1"/>
</dbReference>
<dbReference type="InterPro" id="IPR000253">
    <property type="entry name" value="FHA_dom"/>
</dbReference>
<protein>
    <submittedName>
        <fullName evidence="4">FHA domain-containing protein</fullName>
    </submittedName>
</protein>
<dbReference type="EMBL" id="FOWQ01000007">
    <property type="protein sequence ID" value="SFP68226.1"/>
    <property type="molecule type" value="Genomic_DNA"/>
</dbReference>
<dbReference type="SMART" id="SM00240">
    <property type="entry name" value="FHA"/>
    <property type="match status" value="1"/>
</dbReference>
<dbReference type="Gene3D" id="2.60.200.20">
    <property type="match status" value="1"/>
</dbReference>
<dbReference type="PROSITE" id="PS50006">
    <property type="entry name" value="FHA_DOMAIN"/>
    <property type="match status" value="1"/>
</dbReference>
<dbReference type="CDD" id="cd00060">
    <property type="entry name" value="FHA"/>
    <property type="match status" value="1"/>
</dbReference>
<keyword evidence="5" id="KW-1185">Reference proteome</keyword>
<evidence type="ECO:0000256" key="2">
    <source>
        <dbReference type="SAM" id="MobiDB-lite"/>
    </source>
</evidence>
<evidence type="ECO:0000256" key="1">
    <source>
        <dbReference type="ARBA" id="ARBA00022553"/>
    </source>
</evidence>
<name>A0A1I5SD35_9ACTN</name>
<dbReference type="SUPFAM" id="SSF49879">
    <property type="entry name" value="SMAD/FHA domain"/>
    <property type="match status" value="1"/>
</dbReference>
<dbReference type="RefSeq" id="WP_091113136.1">
    <property type="nucleotide sequence ID" value="NZ_FOWQ01000007.1"/>
</dbReference>
<evidence type="ECO:0000259" key="3">
    <source>
        <dbReference type="PROSITE" id="PS50006"/>
    </source>
</evidence>
<dbReference type="Gene3D" id="3.30.2320.60">
    <property type="entry name" value="FhaA, phosphopeptide-binding domain (DUF3662)"/>
    <property type="match status" value="1"/>
</dbReference>
<dbReference type="Pfam" id="PF00498">
    <property type="entry name" value="FHA"/>
    <property type="match status" value="1"/>
</dbReference>
<reference evidence="5" key="1">
    <citation type="submission" date="2016-10" db="EMBL/GenBank/DDBJ databases">
        <authorList>
            <person name="Varghese N."/>
            <person name="Submissions S."/>
        </authorList>
    </citation>
    <scope>NUCLEOTIDE SEQUENCE [LARGE SCALE GENOMIC DNA]</scope>
    <source>
        <strain evidence="5">DSM 44208</strain>
    </source>
</reference>
<feature type="region of interest" description="Disordered" evidence="2">
    <location>
        <begin position="117"/>
        <end position="180"/>
    </location>
</feature>
<dbReference type="InterPro" id="IPR008984">
    <property type="entry name" value="SMAD_FHA_dom_sf"/>
</dbReference>
<dbReference type="STRING" id="1523247.SAMN05660464_3909"/>